<evidence type="ECO:0000259" key="1">
    <source>
        <dbReference type="Pfam" id="PF05050"/>
    </source>
</evidence>
<gene>
    <name evidence="2" type="ORF">ThimaDRAFT_3487</name>
</gene>
<accession>F9UEY4</accession>
<evidence type="ECO:0000313" key="3">
    <source>
        <dbReference type="Proteomes" id="UP000005459"/>
    </source>
</evidence>
<dbReference type="Gene3D" id="3.40.50.150">
    <property type="entry name" value="Vaccinia Virus protein VP39"/>
    <property type="match status" value="1"/>
</dbReference>
<dbReference type="Proteomes" id="UP000005459">
    <property type="component" value="Unassembled WGS sequence"/>
</dbReference>
<sequence>MTTRIEAVLRESLRQLIPPIVWSVLRGVSLLLKREARERFYEKRALRYLQELPPATPCAITLRGRTIVGIDGGALSNLFREQFYQEFLRFNTAANDPLILDCGANVGMVTLYMKSIFPDARVIAFEPDRDSYAALENNCRGLDGVRTINSAVWVKNEELLFAPAGAVGGYLARLAGACNDGKVIVKAERLRDYLTERVEMLKLDIEGSEIDVLQDCSDRLDLVERMFVEFHSFAGMPQRFSTLLNVIEGAGFRVHVHGSMEEPQPFLEVAVCNRKDLRVNLFCYRVSDRVREVMATSL</sequence>
<dbReference type="Pfam" id="PF05050">
    <property type="entry name" value="Methyltransf_21"/>
    <property type="match status" value="1"/>
</dbReference>
<dbReference type="eggNOG" id="COG2242">
    <property type="taxonomic scope" value="Bacteria"/>
</dbReference>
<name>F9UEY4_9GAMM</name>
<organism evidence="2 3">
    <name type="scientific">Thiocapsa marina 5811</name>
    <dbReference type="NCBI Taxonomy" id="768671"/>
    <lineage>
        <taxon>Bacteria</taxon>
        <taxon>Pseudomonadati</taxon>
        <taxon>Pseudomonadota</taxon>
        <taxon>Gammaproteobacteria</taxon>
        <taxon>Chromatiales</taxon>
        <taxon>Chromatiaceae</taxon>
        <taxon>Thiocapsa</taxon>
    </lineage>
</organism>
<dbReference type="EMBL" id="AFWV01000011">
    <property type="protein sequence ID" value="EGV17455.1"/>
    <property type="molecule type" value="Genomic_DNA"/>
</dbReference>
<protein>
    <submittedName>
        <fullName evidence="2">Methyltransferase FkbM family</fullName>
    </submittedName>
</protein>
<dbReference type="InterPro" id="IPR052514">
    <property type="entry name" value="SAM-dependent_MTase"/>
</dbReference>
<feature type="domain" description="Methyltransferase FkbM" evidence="1">
    <location>
        <begin position="101"/>
        <end position="254"/>
    </location>
</feature>
<dbReference type="RefSeq" id="WP_007194359.1">
    <property type="nucleotide sequence ID" value="NZ_AFWV01000011.1"/>
</dbReference>
<dbReference type="GO" id="GO:0008168">
    <property type="term" value="F:methyltransferase activity"/>
    <property type="evidence" value="ECO:0007669"/>
    <property type="project" value="UniProtKB-KW"/>
</dbReference>
<dbReference type="GO" id="GO:0032259">
    <property type="term" value="P:methylation"/>
    <property type="evidence" value="ECO:0007669"/>
    <property type="project" value="UniProtKB-KW"/>
</dbReference>
<dbReference type="SUPFAM" id="SSF53335">
    <property type="entry name" value="S-adenosyl-L-methionine-dependent methyltransferases"/>
    <property type="match status" value="1"/>
</dbReference>
<reference evidence="2 3" key="1">
    <citation type="submission" date="2011-06" db="EMBL/GenBank/DDBJ databases">
        <title>The draft genome of Thiocapsa marina 5811.</title>
        <authorList>
            <consortium name="US DOE Joint Genome Institute (JGI-PGF)"/>
            <person name="Lucas S."/>
            <person name="Han J."/>
            <person name="Cheng J.-F."/>
            <person name="Goodwin L."/>
            <person name="Pitluck S."/>
            <person name="Peters L."/>
            <person name="Land M.L."/>
            <person name="Hauser L."/>
            <person name="Vogl K."/>
            <person name="Liu Z."/>
            <person name="Imhoff J."/>
            <person name="Thiel V."/>
            <person name="Frigaard N.-U."/>
            <person name="Bryant D."/>
            <person name="Woyke T.J."/>
        </authorList>
    </citation>
    <scope>NUCLEOTIDE SEQUENCE [LARGE SCALE GENOMIC DNA]</scope>
    <source>
        <strain evidence="2 3">5811</strain>
    </source>
</reference>
<keyword evidence="3" id="KW-1185">Reference proteome</keyword>
<keyword evidence="2" id="KW-0489">Methyltransferase</keyword>
<dbReference type="STRING" id="768671.ThimaDRAFT_3487"/>
<dbReference type="NCBIfam" id="TIGR01444">
    <property type="entry name" value="fkbM_fam"/>
    <property type="match status" value="1"/>
</dbReference>
<dbReference type="InterPro" id="IPR029063">
    <property type="entry name" value="SAM-dependent_MTases_sf"/>
</dbReference>
<proteinExistence type="predicted"/>
<dbReference type="InterPro" id="IPR006342">
    <property type="entry name" value="FkbM_mtfrase"/>
</dbReference>
<dbReference type="PANTHER" id="PTHR34203:SF15">
    <property type="entry name" value="SLL1173 PROTEIN"/>
    <property type="match status" value="1"/>
</dbReference>
<dbReference type="AlphaFoldDB" id="F9UEY4"/>
<dbReference type="PANTHER" id="PTHR34203">
    <property type="entry name" value="METHYLTRANSFERASE, FKBM FAMILY PROTEIN"/>
    <property type="match status" value="1"/>
</dbReference>
<evidence type="ECO:0000313" key="2">
    <source>
        <dbReference type="EMBL" id="EGV17455.1"/>
    </source>
</evidence>
<keyword evidence="2" id="KW-0808">Transferase</keyword>